<organism evidence="5 6">
    <name type="scientific">Paractinoplanes atraurantiacus</name>
    <dbReference type="NCBI Taxonomy" id="1036182"/>
    <lineage>
        <taxon>Bacteria</taxon>
        <taxon>Bacillati</taxon>
        <taxon>Actinomycetota</taxon>
        <taxon>Actinomycetes</taxon>
        <taxon>Micromonosporales</taxon>
        <taxon>Micromonosporaceae</taxon>
        <taxon>Paractinoplanes</taxon>
    </lineage>
</organism>
<dbReference type="GO" id="GO:0009295">
    <property type="term" value="C:nucleoid"/>
    <property type="evidence" value="ECO:0007669"/>
    <property type="project" value="TreeGrafter"/>
</dbReference>
<dbReference type="HAMAP" id="MF_00984">
    <property type="entry name" value="SSB"/>
    <property type="match status" value="1"/>
</dbReference>
<dbReference type="EMBL" id="OBDY01000003">
    <property type="protein sequence ID" value="SNY30976.1"/>
    <property type="molecule type" value="Genomic_DNA"/>
</dbReference>
<evidence type="ECO:0000256" key="1">
    <source>
        <dbReference type="ARBA" id="ARBA00023125"/>
    </source>
</evidence>
<dbReference type="AlphaFoldDB" id="A0A285H807"/>
<comment type="subunit">
    <text evidence="2">Homotetramer.</text>
</comment>
<dbReference type="InterPro" id="IPR012340">
    <property type="entry name" value="NA-bd_OB-fold"/>
</dbReference>
<protein>
    <recommendedName>
        <fullName evidence="2 3">Single-stranded DNA-binding protein</fullName>
        <shortName evidence="2">SSB</shortName>
    </recommendedName>
</protein>
<dbReference type="PANTHER" id="PTHR10302">
    <property type="entry name" value="SINGLE-STRANDED DNA-BINDING PROTEIN"/>
    <property type="match status" value="1"/>
</dbReference>
<dbReference type="Gene3D" id="2.40.50.140">
    <property type="entry name" value="Nucleic acid-binding proteins"/>
    <property type="match status" value="1"/>
</dbReference>
<dbReference type="SUPFAM" id="SSF50249">
    <property type="entry name" value="Nucleic acid-binding proteins"/>
    <property type="match status" value="1"/>
</dbReference>
<dbReference type="PROSITE" id="PS50935">
    <property type="entry name" value="SSB"/>
    <property type="match status" value="1"/>
</dbReference>
<feature type="region of interest" description="Disordered" evidence="4">
    <location>
        <begin position="152"/>
        <end position="265"/>
    </location>
</feature>
<evidence type="ECO:0000256" key="2">
    <source>
        <dbReference type="HAMAP-Rule" id="MF_00984"/>
    </source>
</evidence>
<dbReference type="InterPro" id="IPR000424">
    <property type="entry name" value="Primosome_PriB/ssb"/>
</dbReference>
<dbReference type="GO" id="GO:0003697">
    <property type="term" value="F:single-stranded DNA binding"/>
    <property type="evidence" value="ECO:0007669"/>
    <property type="project" value="UniProtKB-UniRule"/>
</dbReference>
<keyword evidence="6" id="KW-1185">Reference proteome</keyword>
<reference evidence="5 6" key="1">
    <citation type="submission" date="2017-09" db="EMBL/GenBank/DDBJ databases">
        <authorList>
            <person name="Ehlers B."/>
            <person name="Leendertz F.H."/>
        </authorList>
    </citation>
    <scope>NUCLEOTIDE SEQUENCE [LARGE SCALE GENOMIC DNA]</scope>
    <source>
        <strain evidence="5 6">CGMCC 4.6857</strain>
    </source>
</reference>
<dbReference type="Pfam" id="PF00436">
    <property type="entry name" value="SSB"/>
    <property type="match status" value="1"/>
</dbReference>
<dbReference type="InterPro" id="IPR011344">
    <property type="entry name" value="ssDNA-bd"/>
</dbReference>
<accession>A0A285H807</accession>
<dbReference type="GO" id="GO:0006260">
    <property type="term" value="P:DNA replication"/>
    <property type="evidence" value="ECO:0007669"/>
    <property type="project" value="InterPro"/>
</dbReference>
<proteinExistence type="inferred from homology"/>
<dbReference type="Proteomes" id="UP000219612">
    <property type="component" value="Unassembled WGS sequence"/>
</dbReference>
<evidence type="ECO:0000313" key="5">
    <source>
        <dbReference type="EMBL" id="SNY30976.1"/>
    </source>
</evidence>
<name>A0A285H807_9ACTN</name>
<gene>
    <name evidence="5" type="ORF">SAMN05421748_103488</name>
</gene>
<dbReference type="CDD" id="cd04496">
    <property type="entry name" value="SSB_OBF"/>
    <property type="match status" value="1"/>
</dbReference>
<sequence length="265" mass="28630">MFDTHLVVVGNVLVAPEWRRVTTSGNLVANFRIASNARRFDRENNTWVDGNSLRIRVSAWRRLAEGVASSITVGDPVIVYGRLFTRDWKDEQGNPRVSYEMEAYSIGHDLARGRSRFFRQKSLPGSAAIEDAEADMLVAGLPSIPLTVQESPIGYGEGMPAADPPSFAEPPAFPELPSELSPVAEAPSPVALVPDPEPSSLAEAPQEPSPVAAVPDPEPEEEAAPEEAASPADDFSLEVERLTAAQPTTPTRRGRRSAKREPIAA</sequence>
<keyword evidence="1 2" id="KW-0238">DNA-binding</keyword>
<comment type="caution">
    <text evidence="2">Lacks conserved residue(s) required for the propagation of feature annotation.</text>
</comment>
<evidence type="ECO:0000256" key="3">
    <source>
        <dbReference type="RuleBase" id="RU000524"/>
    </source>
</evidence>
<dbReference type="PANTHER" id="PTHR10302:SF27">
    <property type="entry name" value="SINGLE-STRANDED DNA-BINDING PROTEIN"/>
    <property type="match status" value="1"/>
</dbReference>
<evidence type="ECO:0000313" key="6">
    <source>
        <dbReference type="Proteomes" id="UP000219612"/>
    </source>
</evidence>
<evidence type="ECO:0000256" key="4">
    <source>
        <dbReference type="SAM" id="MobiDB-lite"/>
    </source>
</evidence>
<dbReference type="NCBIfam" id="TIGR00621">
    <property type="entry name" value="ssb"/>
    <property type="match status" value="1"/>
</dbReference>